<keyword evidence="2" id="KW-1185">Reference proteome</keyword>
<organism evidence="1 2">
    <name type="scientific">Brenthis ino</name>
    <name type="common">lesser marbled fritillary</name>
    <dbReference type="NCBI Taxonomy" id="405034"/>
    <lineage>
        <taxon>Eukaryota</taxon>
        <taxon>Metazoa</taxon>
        <taxon>Ecdysozoa</taxon>
        <taxon>Arthropoda</taxon>
        <taxon>Hexapoda</taxon>
        <taxon>Insecta</taxon>
        <taxon>Pterygota</taxon>
        <taxon>Neoptera</taxon>
        <taxon>Endopterygota</taxon>
        <taxon>Lepidoptera</taxon>
        <taxon>Glossata</taxon>
        <taxon>Ditrysia</taxon>
        <taxon>Papilionoidea</taxon>
        <taxon>Nymphalidae</taxon>
        <taxon>Heliconiinae</taxon>
        <taxon>Argynnini</taxon>
        <taxon>Brenthis</taxon>
    </lineage>
</organism>
<sequence length="96" mass="10107">MYIGAEREDRGVGVLIAVGAHAAALPARAAAAAGARAPPAAARRRPRRAALAGHLPQDPQIVLHVLCRAPADEIEHTLVPAAAARGRRRLYTILLR</sequence>
<proteinExistence type="predicted"/>
<protein>
    <submittedName>
        <fullName evidence="1">Uncharacterized protein</fullName>
    </submittedName>
</protein>
<feature type="non-terminal residue" evidence="1">
    <location>
        <position position="96"/>
    </location>
</feature>
<gene>
    <name evidence="1" type="ORF">BINO364_LOCUS13004</name>
</gene>
<dbReference type="EMBL" id="OV170226">
    <property type="protein sequence ID" value="CAH0727699.1"/>
    <property type="molecule type" value="Genomic_DNA"/>
</dbReference>
<name>A0A8J9UZP9_9NEOP</name>
<dbReference type="AlphaFoldDB" id="A0A8J9UZP9"/>
<reference evidence="1" key="1">
    <citation type="submission" date="2021-12" db="EMBL/GenBank/DDBJ databases">
        <authorList>
            <person name="Martin H S."/>
        </authorList>
    </citation>
    <scope>NUCLEOTIDE SEQUENCE</scope>
</reference>
<dbReference type="OrthoDB" id="8191658at2759"/>
<accession>A0A8J9UZP9</accession>
<evidence type="ECO:0000313" key="1">
    <source>
        <dbReference type="EMBL" id="CAH0727699.1"/>
    </source>
</evidence>
<dbReference type="Proteomes" id="UP000838878">
    <property type="component" value="Chromosome 6"/>
</dbReference>
<evidence type="ECO:0000313" key="2">
    <source>
        <dbReference type="Proteomes" id="UP000838878"/>
    </source>
</evidence>